<keyword evidence="5" id="KW-0067">ATP-binding</keyword>
<protein>
    <submittedName>
        <fullName evidence="9">Four-carbon acid sugar kinase family protein</fullName>
    </submittedName>
</protein>
<dbReference type="OrthoDB" id="191465at2"/>
<evidence type="ECO:0000259" key="7">
    <source>
        <dbReference type="Pfam" id="PF07005"/>
    </source>
</evidence>
<dbReference type="InterPro" id="IPR037051">
    <property type="entry name" value="4-carb_acid_sugar_kinase_N_sf"/>
</dbReference>
<dbReference type="GO" id="GO:0005524">
    <property type="term" value="F:ATP binding"/>
    <property type="evidence" value="ECO:0007669"/>
    <property type="project" value="UniProtKB-KW"/>
</dbReference>
<evidence type="ECO:0000313" key="9">
    <source>
        <dbReference type="EMBL" id="QGZ65990.1"/>
    </source>
</evidence>
<name>A0A7Z2JK25_9BURK</name>
<dbReference type="Gene3D" id="3.40.50.10840">
    <property type="entry name" value="Putative sugar-binding, N-terminal domain"/>
    <property type="match status" value="1"/>
</dbReference>
<dbReference type="InterPro" id="IPR042213">
    <property type="entry name" value="NBD_C_sf"/>
</dbReference>
<dbReference type="GO" id="GO:0016301">
    <property type="term" value="F:kinase activity"/>
    <property type="evidence" value="ECO:0007669"/>
    <property type="project" value="UniProtKB-KW"/>
</dbReference>
<feature type="domain" description="Four-carbon acid sugar kinase nucleotide binding" evidence="8">
    <location>
        <begin position="273"/>
        <end position="425"/>
    </location>
</feature>
<evidence type="ECO:0000256" key="2">
    <source>
        <dbReference type="ARBA" id="ARBA00022679"/>
    </source>
</evidence>
<dbReference type="KEGG" id="pacs:FAZ98_29670"/>
<comment type="similarity">
    <text evidence="1">Belongs to the four-carbon acid sugar kinase family.</text>
</comment>
<keyword evidence="3" id="KW-0547">Nucleotide-binding</keyword>
<evidence type="ECO:0000256" key="1">
    <source>
        <dbReference type="ARBA" id="ARBA00005715"/>
    </source>
</evidence>
<dbReference type="InterPro" id="IPR010737">
    <property type="entry name" value="4-carb_acid_sugar_kinase_N"/>
</dbReference>
<keyword evidence="6" id="KW-0119">Carbohydrate metabolism</keyword>
<accession>A0A7Z2JK25</accession>
<keyword evidence="10" id="KW-1185">Reference proteome</keyword>
<dbReference type="Pfam" id="PF07005">
    <property type="entry name" value="SBD_N"/>
    <property type="match status" value="1"/>
</dbReference>
<dbReference type="Proteomes" id="UP000433577">
    <property type="component" value="Chromosome 4"/>
</dbReference>
<keyword evidence="4 9" id="KW-0418">Kinase</keyword>
<sequence length="432" mass="45544">MSAPEYAFYGDDFTGATDTLAQLSRAGLRTLLFLGIPDEWRLRHCGELDAIGIAGAARSMAPEAMRAELNAVGARFASLGVKLVHYKVCSTFDSAPQVGSIGVALQTLRAYCANPLRVIVGGQPDLRRYCVFGQLFAASGADERAPVYRIDRHPTMRAHPVTPMHEADLRAHLREQGVKAVTSVDWRALALEAKALSAHVNDALREAPDALLFDVQDAAHLRAIGGVMRERAALAPLLAVGASSVAQAWAHSAALHDHADTSAIGAAQGPVFVLAGSLSPRTAAQIEAANAYVRVRLDPARMTGDAYLAAQIAAIGAELARGHHVLAYTDRTRVEGAASPADNALARACGALLDGVLKRASVRRVGVAGGDTSSFAVRALDAWALSYRATLAPGVALCRLHADDARLDGIELMLKGGQMGDVDLFARLARGT</sequence>
<proteinExistence type="inferred from homology"/>
<dbReference type="Gene3D" id="3.40.980.20">
    <property type="entry name" value="Four-carbon acid sugar kinase, nucleotide binding domain"/>
    <property type="match status" value="1"/>
</dbReference>
<evidence type="ECO:0000256" key="6">
    <source>
        <dbReference type="ARBA" id="ARBA00023277"/>
    </source>
</evidence>
<evidence type="ECO:0000256" key="4">
    <source>
        <dbReference type="ARBA" id="ARBA00022777"/>
    </source>
</evidence>
<dbReference type="AlphaFoldDB" id="A0A7Z2JK25"/>
<keyword evidence="2" id="KW-0808">Transferase</keyword>
<dbReference type="Pfam" id="PF17042">
    <property type="entry name" value="NBD_C"/>
    <property type="match status" value="1"/>
</dbReference>
<dbReference type="EMBL" id="CP046916">
    <property type="protein sequence ID" value="QGZ65990.1"/>
    <property type="molecule type" value="Genomic_DNA"/>
</dbReference>
<evidence type="ECO:0000256" key="5">
    <source>
        <dbReference type="ARBA" id="ARBA00022840"/>
    </source>
</evidence>
<evidence type="ECO:0000313" key="10">
    <source>
        <dbReference type="Proteomes" id="UP000433577"/>
    </source>
</evidence>
<evidence type="ECO:0000259" key="8">
    <source>
        <dbReference type="Pfam" id="PF17042"/>
    </source>
</evidence>
<feature type="domain" description="Four-carbon acid sugar kinase N-terminal" evidence="7">
    <location>
        <begin position="7"/>
        <end position="248"/>
    </location>
</feature>
<gene>
    <name evidence="9" type="ORF">FAZ98_29670</name>
</gene>
<dbReference type="RefSeq" id="WP_158956998.1">
    <property type="nucleotide sequence ID" value="NZ_CP046916.1"/>
</dbReference>
<evidence type="ECO:0000256" key="3">
    <source>
        <dbReference type="ARBA" id="ARBA00022741"/>
    </source>
</evidence>
<dbReference type="SUPFAM" id="SSF142764">
    <property type="entry name" value="YgbK-like"/>
    <property type="match status" value="1"/>
</dbReference>
<organism evidence="9 10">
    <name type="scientific">Paraburkholderia acidisoli</name>
    <dbReference type="NCBI Taxonomy" id="2571748"/>
    <lineage>
        <taxon>Bacteria</taxon>
        <taxon>Pseudomonadati</taxon>
        <taxon>Pseudomonadota</taxon>
        <taxon>Betaproteobacteria</taxon>
        <taxon>Burkholderiales</taxon>
        <taxon>Burkholderiaceae</taxon>
        <taxon>Paraburkholderia</taxon>
    </lineage>
</organism>
<reference evidence="9 10" key="1">
    <citation type="submission" date="2019-12" db="EMBL/GenBank/DDBJ databases">
        <title>Paraburkholderia acidiphila 7Q-K02 sp. nov and Paraburkholderia acidisoli DHF22 sp. nov., two strains isolated from forest soil.</title>
        <authorList>
            <person name="Gao Z."/>
            <person name="Qiu L."/>
        </authorList>
    </citation>
    <scope>NUCLEOTIDE SEQUENCE [LARGE SCALE GENOMIC DNA]</scope>
    <source>
        <strain evidence="9 10">DHF22</strain>
    </source>
</reference>
<dbReference type="InterPro" id="IPR031475">
    <property type="entry name" value="NBD_C"/>
</dbReference>